<organism evidence="1 2">
    <name type="scientific">Dimargaris verticillata</name>
    <dbReference type="NCBI Taxonomy" id="2761393"/>
    <lineage>
        <taxon>Eukaryota</taxon>
        <taxon>Fungi</taxon>
        <taxon>Fungi incertae sedis</taxon>
        <taxon>Zoopagomycota</taxon>
        <taxon>Kickxellomycotina</taxon>
        <taxon>Dimargaritomycetes</taxon>
        <taxon>Dimargaritales</taxon>
        <taxon>Dimargaritaceae</taxon>
        <taxon>Dimargaris</taxon>
    </lineage>
</organism>
<comment type="caution">
    <text evidence="1">The sequence shown here is derived from an EMBL/GenBank/DDBJ whole genome shotgun (WGS) entry which is preliminary data.</text>
</comment>
<protein>
    <submittedName>
        <fullName evidence="1">Uncharacterized protein</fullName>
    </submittedName>
</protein>
<dbReference type="InterPro" id="IPR028978">
    <property type="entry name" value="Chorismate_lyase_/UTRA_dom_sf"/>
</dbReference>
<feature type="non-terminal residue" evidence="1">
    <location>
        <position position="1"/>
    </location>
</feature>
<gene>
    <name evidence="1" type="ORF">H4R34_006383</name>
</gene>
<name>A0A9W8E3E2_9FUNG</name>
<evidence type="ECO:0000313" key="2">
    <source>
        <dbReference type="Proteomes" id="UP001151582"/>
    </source>
</evidence>
<dbReference type="SUPFAM" id="SSF64288">
    <property type="entry name" value="Chorismate lyase-like"/>
    <property type="match status" value="1"/>
</dbReference>
<dbReference type="AlphaFoldDB" id="A0A9W8E3E2"/>
<reference evidence="1" key="1">
    <citation type="submission" date="2022-07" db="EMBL/GenBank/DDBJ databases">
        <title>Phylogenomic reconstructions and comparative analyses of Kickxellomycotina fungi.</title>
        <authorList>
            <person name="Reynolds N.K."/>
            <person name="Stajich J.E."/>
            <person name="Barry K."/>
            <person name="Grigoriev I.V."/>
            <person name="Crous P."/>
            <person name="Smith M.E."/>
        </authorList>
    </citation>
    <scope>NUCLEOTIDE SEQUENCE</scope>
    <source>
        <strain evidence="1">RSA 567</strain>
    </source>
</reference>
<dbReference type="EMBL" id="JANBQB010002332">
    <property type="protein sequence ID" value="KAJ1967502.1"/>
    <property type="molecule type" value="Genomic_DNA"/>
</dbReference>
<evidence type="ECO:0000313" key="1">
    <source>
        <dbReference type="EMBL" id="KAJ1967502.1"/>
    </source>
</evidence>
<accession>A0A9W8E3E2</accession>
<sequence length="124" mass="13853">IKVLRHATVKLSPTWSFDTFDPTPGALLYDREINLVATERVLCIATSKIAITNDTFQRMLVQDGVGIGQLFHYAGVVPKFRLLQIGKDPDGAFWRLYSLSCDGIHFEIHEWFPANVFAIAAAST</sequence>
<dbReference type="Gene3D" id="3.40.1410.10">
    <property type="entry name" value="Chorismate lyase-like"/>
    <property type="match status" value="1"/>
</dbReference>
<keyword evidence="2" id="KW-1185">Reference proteome</keyword>
<proteinExistence type="predicted"/>
<dbReference type="Proteomes" id="UP001151582">
    <property type="component" value="Unassembled WGS sequence"/>
</dbReference>
<dbReference type="OrthoDB" id="5673at2759"/>